<dbReference type="PANTHER" id="PTHR12872:SF1">
    <property type="entry name" value="ALPHA-N-ACETYLGLUCOSAMINIDASE"/>
    <property type="match status" value="1"/>
</dbReference>
<dbReference type="InterPro" id="IPR024732">
    <property type="entry name" value="NAGLU_C"/>
</dbReference>
<evidence type="ECO:0000313" key="2">
    <source>
        <dbReference type="EMBL" id="EJW91928.1"/>
    </source>
</evidence>
<feature type="non-terminal residue" evidence="2">
    <location>
        <position position="1"/>
    </location>
</feature>
<dbReference type="AlphaFoldDB" id="J9FBW4"/>
<dbReference type="Gene3D" id="1.20.120.670">
    <property type="entry name" value="N-acetyl-b-d-glucoasminidase"/>
    <property type="match status" value="1"/>
</dbReference>
<dbReference type="EMBL" id="AMCI01007856">
    <property type="protein sequence ID" value="EJW91928.1"/>
    <property type="molecule type" value="Genomic_DNA"/>
</dbReference>
<organism evidence="2">
    <name type="scientific">gut metagenome</name>
    <dbReference type="NCBI Taxonomy" id="749906"/>
    <lineage>
        <taxon>unclassified sequences</taxon>
        <taxon>metagenomes</taxon>
        <taxon>organismal metagenomes</taxon>
    </lineage>
</organism>
<dbReference type="Pfam" id="PF12972">
    <property type="entry name" value="NAGLU_C"/>
    <property type="match status" value="1"/>
</dbReference>
<protein>
    <submittedName>
        <fullName evidence="2">Alpha-N-acetylglucosaminidase</fullName>
    </submittedName>
</protein>
<dbReference type="InterPro" id="IPR007781">
    <property type="entry name" value="NAGLU"/>
</dbReference>
<comment type="caution">
    <text evidence="2">The sequence shown here is derived from an EMBL/GenBank/DDBJ whole genome shotgun (WGS) entry which is preliminary data.</text>
</comment>
<dbReference type="PANTHER" id="PTHR12872">
    <property type="entry name" value="ALPHA-N-ACETYLGLUCOSAMINIDASE"/>
    <property type="match status" value="1"/>
</dbReference>
<evidence type="ECO:0000259" key="1">
    <source>
        <dbReference type="Pfam" id="PF12972"/>
    </source>
</evidence>
<accession>J9FBW4</accession>
<feature type="non-terminal residue" evidence="2">
    <location>
        <position position="165"/>
    </location>
</feature>
<name>J9FBW4_9ZZZZ</name>
<reference evidence="2" key="1">
    <citation type="journal article" date="2012" name="PLoS ONE">
        <title>Gene sets for utilization of primary and secondary nutrition supplies in the distal gut of endangered iberian lynx.</title>
        <authorList>
            <person name="Alcaide M."/>
            <person name="Messina E."/>
            <person name="Richter M."/>
            <person name="Bargiela R."/>
            <person name="Peplies J."/>
            <person name="Huws S.A."/>
            <person name="Newbold C.J."/>
            <person name="Golyshin P.N."/>
            <person name="Simon M.A."/>
            <person name="Lopez G."/>
            <person name="Yakimov M.M."/>
            <person name="Ferrer M."/>
        </authorList>
    </citation>
    <scope>NUCLEOTIDE SEQUENCE</scope>
</reference>
<sequence length="165" mass="19265">NLYEKIYIAPSLCGQAVLINARPQLEGVQGWNTHPEYKYDNKDLWTIWTELLQADLEDNSYYDFDVVNLGRQVLGNLFSDYRAQFTACYKRKDLQGARAWAKRMDELILDVDRLLACSPLFSIGKWIQDARDCGTTEEEKNYYEENARCILTIWGQKDTQLNDYA</sequence>
<proteinExistence type="predicted"/>
<feature type="domain" description="Alpha-N-acetylglucosaminidase C-terminal" evidence="1">
    <location>
        <begin position="2"/>
        <end position="165"/>
    </location>
</feature>
<gene>
    <name evidence="2" type="ORF">EVA_19965</name>
</gene>